<comment type="function">
    <text evidence="5">Sigma factors are initiation factors that promote the attachment of RNA polymerase to specific initiation sites and are then released. Sigma-S contributes to the protection against external stress, thus playing a role in cellular fitness and survival.</text>
</comment>
<accession>A0A6V7RQ94</accession>
<dbReference type="GO" id="GO:0003677">
    <property type="term" value="F:DNA binding"/>
    <property type="evidence" value="ECO:0007669"/>
    <property type="project" value="InterPro"/>
</dbReference>
<protein>
    <recommendedName>
        <fullName evidence="2">RNA polymerase sigma factor SigS</fullName>
    </recommendedName>
</protein>
<gene>
    <name evidence="8" type="ORF">HNR41_001839</name>
    <name evidence="7" type="ORF">JEOCOQ751_01804</name>
</gene>
<dbReference type="Proteomes" id="UP000534001">
    <property type="component" value="Unassembled WGS sequence"/>
</dbReference>
<evidence type="ECO:0000313" key="7">
    <source>
        <dbReference type="EMBL" id="CAD2080689.1"/>
    </source>
</evidence>
<dbReference type="InterPro" id="IPR013325">
    <property type="entry name" value="RNA_pol_sigma_r2"/>
</dbReference>
<evidence type="ECO:0000313" key="10">
    <source>
        <dbReference type="Proteomes" id="UP000545588"/>
    </source>
</evidence>
<evidence type="ECO:0000313" key="8">
    <source>
        <dbReference type="EMBL" id="MBB6423862.1"/>
    </source>
</evidence>
<evidence type="ECO:0000256" key="1">
    <source>
        <dbReference type="ARBA" id="ARBA00007788"/>
    </source>
</evidence>
<dbReference type="EMBL" id="JACHFF010000003">
    <property type="protein sequence ID" value="MBB6423862.1"/>
    <property type="molecule type" value="Genomic_DNA"/>
</dbReference>
<name>A0A6V7RQ94_9STAP</name>
<dbReference type="Proteomes" id="UP000545588">
    <property type="component" value="Unassembled WGS sequence"/>
</dbReference>
<evidence type="ECO:0000259" key="6">
    <source>
        <dbReference type="Pfam" id="PF04542"/>
    </source>
</evidence>
<keyword evidence="10" id="KW-1185">Reference proteome</keyword>
<comment type="similarity">
    <text evidence="1">Belongs to the sigma-70 factor family.</text>
</comment>
<evidence type="ECO:0000256" key="2">
    <source>
        <dbReference type="ARBA" id="ARBA00021245"/>
    </source>
</evidence>
<dbReference type="InterPro" id="IPR016032">
    <property type="entry name" value="Sig_transdc_resp-reg_C-effctor"/>
</dbReference>
<evidence type="ECO:0000256" key="4">
    <source>
        <dbReference type="ARBA" id="ARBA00023163"/>
    </source>
</evidence>
<evidence type="ECO:0000256" key="3">
    <source>
        <dbReference type="ARBA" id="ARBA00023015"/>
    </source>
</evidence>
<evidence type="ECO:0000313" key="9">
    <source>
        <dbReference type="Proteomes" id="UP000534001"/>
    </source>
</evidence>
<dbReference type="AlphaFoldDB" id="A0A6V7RQ94"/>
<sequence length="217" mass="25744">MYRIKTFYFYIRETGSSEYDGTDVIYNSNALRVKDGDFNAFDEIDVRLRPFIRRMSFKYDMSEHDREDLIQEMMYTALILCLKYDYAKGHYRHYVLRTIRLKMYDYMNCCSARHQIEMDSDDMIMFENKHALSQIILKETQAEYTGASGDLSNYEKQVLKLLMDGCSLNDIASLCRRDPRSVINTLYRIKIKFRAVEDLHAVVDNNALSRYSILELK</sequence>
<dbReference type="Pfam" id="PF04542">
    <property type="entry name" value="Sigma70_r2"/>
    <property type="match status" value="1"/>
</dbReference>
<dbReference type="GO" id="GO:0003700">
    <property type="term" value="F:DNA-binding transcription factor activity"/>
    <property type="evidence" value="ECO:0007669"/>
    <property type="project" value="InterPro"/>
</dbReference>
<organism evidence="7 9">
    <name type="scientific">Jeotgalicoccus coquinae</name>
    <dbReference type="NCBI Taxonomy" id="709509"/>
    <lineage>
        <taxon>Bacteria</taxon>
        <taxon>Bacillati</taxon>
        <taxon>Bacillota</taxon>
        <taxon>Bacilli</taxon>
        <taxon>Bacillales</taxon>
        <taxon>Staphylococcaceae</taxon>
        <taxon>Jeotgalicoccus</taxon>
    </lineage>
</organism>
<evidence type="ECO:0000256" key="5">
    <source>
        <dbReference type="ARBA" id="ARBA00024701"/>
    </source>
</evidence>
<dbReference type="InterPro" id="IPR007627">
    <property type="entry name" value="RNA_pol_sigma70_r2"/>
</dbReference>
<reference evidence="7 9" key="1">
    <citation type="submission" date="2020-07" db="EMBL/GenBank/DDBJ databases">
        <authorList>
            <person name="Criscuolo A."/>
        </authorList>
    </citation>
    <scope>NUCLEOTIDE SEQUENCE [LARGE SCALE GENOMIC DNA]</scope>
    <source>
        <strain evidence="7">CIP111751</strain>
    </source>
</reference>
<proteinExistence type="inferred from homology"/>
<dbReference type="SUPFAM" id="SSF88946">
    <property type="entry name" value="Sigma2 domain of RNA polymerase sigma factors"/>
    <property type="match status" value="1"/>
</dbReference>
<dbReference type="Gene3D" id="1.10.10.10">
    <property type="entry name" value="Winged helix-like DNA-binding domain superfamily/Winged helix DNA-binding domain"/>
    <property type="match status" value="1"/>
</dbReference>
<comment type="caution">
    <text evidence="7">The sequence shown here is derived from an EMBL/GenBank/DDBJ whole genome shotgun (WGS) entry which is preliminary data.</text>
</comment>
<dbReference type="RefSeq" id="WP_184283896.1">
    <property type="nucleotide sequence ID" value="NZ_BMCO01000003.1"/>
</dbReference>
<dbReference type="InterPro" id="IPR036388">
    <property type="entry name" value="WH-like_DNA-bd_sf"/>
</dbReference>
<reference evidence="8 10" key="2">
    <citation type="submission" date="2020-08" db="EMBL/GenBank/DDBJ databases">
        <title>Genomic Encyclopedia of Type Strains, Phase IV (KMG-IV): sequencing the most valuable type-strain genomes for metagenomic binning, comparative biology and taxonomic classification.</title>
        <authorList>
            <person name="Goeker M."/>
        </authorList>
    </citation>
    <scope>NUCLEOTIDE SEQUENCE [LARGE SCALE GENOMIC DNA]</scope>
    <source>
        <strain evidence="8 10">DSM 22419</strain>
    </source>
</reference>
<dbReference type="SUPFAM" id="SSF46894">
    <property type="entry name" value="C-terminal effector domain of the bipartite response regulators"/>
    <property type="match status" value="1"/>
</dbReference>
<dbReference type="GO" id="GO:0006352">
    <property type="term" value="P:DNA-templated transcription initiation"/>
    <property type="evidence" value="ECO:0007669"/>
    <property type="project" value="InterPro"/>
</dbReference>
<keyword evidence="4" id="KW-0804">Transcription</keyword>
<keyword evidence="3" id="KW-0805">Transcription regulation</keyword>
<feature type="domain" description="RNA polymerase sigma-70 region 2" evidence="6">
    <location>
        <begin position="47"/>
        <end position="107"/>
    </location>
</feature>
<dbReference type="EMBL" id="CAJEWA010000006">
    <property type="protein sequence ID" value="CAD2080689.1"/>
    <property type="molecule type" value="Genomic_DNA"/>
</dbReference>
<dbReference type="Gene3D" id="1.10.1740.10">
    <property type="match status" value="1"/>
</dbReference>